<dbReference type="Proteomes" id="UP000434582">
    <property type="component" value="Unassembled WGS sequence"/>
</dbReference>
<comment type="caution">
    <text evidence="5">The sequence shown here is derived from an EMBL/GenBank/DDBJ whole genome shotgun (WGS) entry which is preliminary data.</text>
</comment>
<gene>
    <name evidence="5" type="ORF">GHC57_09225</name>
</gene>
<dbReference type="Gene3D" id="3.40.50.2000">
    <property type="entry name" value="Glycogen Phosphorylase B"/>
    <property type="match status" value="2"/>
</dbReference>
<organism evidence="5 6">
    <name type="scientific">Roseospira navarrensis</name>
    <dbReference type="NCBI Taxonomy" id="140058"/>
    <lineage>
        <taxon>Bacteria</taxon>
        <taxon>Pseudomonadati</taxon>
        <taxon>Pseudomonadota</taxon>
        <taxon>Alphaproteobacteria</taxon>
        <taxon>Rhodospirillales</taxon>
        <taxon>Rhodospirillaceae</taxon>
        <taxon>Roseospira</taxon>
    </lineage>
</organism>
<dbReference type="AlphaFoldDB" id="A0A7X2D3E5"/>
<dbReference type="PANTHER" id="PTHR12526">
    <property type="entry name" value="GLYCOSYLTRANSFERASE"/>
    <property type="match status" value="1"/>
</dbReference>
<dbReference type="InterPro" id="IPR001296">
    <property type="entry name" value="Glyco_trans_1"/>
</dbReference>
<dbReference type="SUPFAM" id="SSF53756">
    <property type="entry name" value="UDP-Glycosyltransferase/glycogen phosphorylase"/>
    <property type="match status" value="1"/>
</dbReference>
<dbReference type="PANTHER" id="PTHR12526:SF640">
    <property type="entry name" value="COLANIC ACID BIOSYNTHESIS GLYCOSYLTRANSFERASE WCAL-RELATED"/>
    <property type="match status" value="1"/>
</dbReference>
<evidence type="ECO:0000259" key="4">
    <source>
        <dbReference type="Pfam" id="PF00534"/>
    </source>
</evidence>
<keyword evidence="2" id="KW-0328">Glycosyltransferase</keyword>
<dbReference type="EMBL" id="WIVE01000024">
    <property type="protein sequence ID" value="MQX36696.1"/>
    <property type="molecule type" value="Genomic_DNA"/>
</dbReference>
<evidence type="ECO:0000313" key="5">
    <source>
        <dbReference type="EMBL" id="MQX36696.1"/>
    </source>
</evidence>
<dbReference type="GO" id="GO:0016757">
    <property type="term" value="F:glycosyltransferase activity"/>
    <property type="evidence" value="ECO:0007669"/>
    <property type="project" value="UniProtKB-KW"/>
</dbReference>
<keyword evidence="6" id="KW-1185">Reference proteome</keyword>
<dbReference type="OrthoDB" id="529131at2"/>
<evidence type="ECO:0000256" key="3">
    <source>
        <dbReference type="ARBA" id="ARBA00022679"/>
    </source>
</evidence>
<accession>A0A7X2D3E5</accession>
<sequence length="368" mass="40977">MLNAPPRSPPGTGPAVSREPFFMDPRVLQVITGDALGGTERFFERLVTALHRDGIQQLVLLRDIADRLTLLREAGLHPVPMKYEGLSLFVRRRIKGYIRSFQPGLVVAWTPETVHHVTGMGVPVLGRWGAGRPLEEYRHCQHLLVHRGAERETLLSRGWPRERIHLLPPLVDQTPADPMARKTLFTPAHAPLLFAAGQMTDRRDFATLLQVVQRLPDVYLWLAGDGPERERLETIAYELGIKPRVRFLGWRDNLGPLYAASDLVVCTGRDGVPDHAAVEAWAHGKPIVAIGPLDPGSAIRENENALLLPSDDIVTIVQGLKWLLTESDALSILVNSGRETFAKGYMTAQVLAQYRGLFEHIAQEHGHP</sequence>
<feature type="domain" description="Glycosyl transferase family 1" evidence="4">
    <location>
        <begin position="187"/>
        <end position="339"/>
    </location>
</feature>
<dbReference type="CDD" id="cd03811">
    <property type="entry name" value="GT4_GT28_WabH-like"/>
    <property type="match status" value="1"/>
</dbReference>
<comment type="similarity">
    <text evidence="1">Belongs to the glycosyltransferase group 1 family. Glycosyltransferase 4 subfamily.</text>
</comment>
<reference evidence="5 6" key="1">
    <citation type="submission" date="2019-10" db="EMBL/GenBank/DDBJ databases">
        <title>Draft whole-genome sequence of the purple nonsulfur photosynthetic bacterium Roseospira navarrensis DSM 15114.</title>
        <authorList>
            <person name="Kyndt J.A."/>
            <person name="Meyer T.E."/>
        </authorList>
    </citation>
    <scope>NUCLEOTIDE SEQUENCE [LARGE SCALE GENOMIC DNA]</scope>
    <source>
        <strain evidence="5 6">DSM 15114</strain>
    </source>
</reference>
<evidence type="ECO:0000256" key="2">
    <source>
        <dbReference type="ARBA" id="ARBA00022676"/>
    </source>
</evidence>
<proteinExistence type="inferred from homology"/>
<dbReference type="Pfam" id="PF00534">
    <property type="entry name" value="Glycos_transf_1"/>
    <property type="match status" value="1"/>
</dbReference>
<evidence type="ECO:0000256" key="1">
    <source>
        <dbReference type="ARBA" id="ARBA00009481"/>
    </source>
</evidence>
<evidence type="ECO:0000313" key="6">
    <source>
        <dbReference type="Proteomes" id="UP000434582"/>
    </source>
</evidence>
<protein>
    <submittedName>
        <fullName evidence="5">Glycosyltransferase</fullName>
    </submittedName>
</protein>
<name>A0A7X2D3E5_9PROT</name>
<keyword evidence="3 5" id="KW-0808">Transferase</keyword>